<accession>A0ABM7T391</accession>
<gene>
    <name evidence="1" type="ORF">psyc5s11_18180</name>
</gene>
<keyword evidence="2" id="KW-1185">Reference proteome</keyword>
<organism evidence="1 2">
    <name type="scientific">Clostridium gelidum</name>
    <dbReference type="NCBI Taxonomy" id="704125"/>
    <lineage>
        <taxon>Bacteria</taxon>
        <taxon>Bacillati</taxon>
        <taxon>Bacillota</taxon>
        <taxon>Clostridia</taxon>
        <taxon>Eubacteriales</taxon>
        <taxon>Clostridiaceae</taxon>
        <taxon>Clostridium</taxon>
    </lineage>
</organism>
<evidence type="ECO:0000313" key="1">
    <source>
        <dbReference type="EMBL" id="BCZ45751.1"/>
    </source>
</evidence>
<sequence length="83" mass="10048">MSPLAKEIIDKLNKEEDILLLAEVLDFYEYIKQKKYKDSQKKWSQIDEDEPTEDEIKLYQEYKDIKEEAIPLENIIRELNLNE</sequence>
<name>A0ABM7T391_9CLOT</name>
<evidence type="ECO:0008006" key="3">
    <source>
        <dbReference type="Google" id="ProtNLM"/>
    </source>
</evidence>
<proteinExistence type="predicted"/>
<evidence type="ECO:0000313" key="2">
    <source>
        <dbReference type="Proteomes" id="UP000824633"/>
    </source>
</evidence>
<dbReference type="EMBL" id="AP024849">
    <property type="protein sequence ID" value="BCZ45751.1"/>
    <property type="molecule type" value="Genomic_DNA"/>
</dbReference>
<protein>
    <recommendedName>
        <fullName evidence="3">DUF2281 domain-containing protein</fullName>
    </recommendedName>
</protein>
<reference evidence="2" key="1">
    <citation type="submission" date="2021-07" db="EMBL/GenBank/DDBJ databases">
        <title>Complete genome sequencing of a Clostridium isolate.</title>
        <authorList>
            <person name="Ueki A."/>
            <person name="Tonouchi A."/>
        </authorList>
    </citation>
    <scope>NUCLEOTIDE SEQUENCE [LARGE SCALE GENOMIC DNA]</scope>
    <source>
        <strain evidence="2">C5S11</strain>
    </source>
</reference>
<dbReference type="Proteomes" id="UP000824633">
    <property type="component" value="Chromosome"/>
</dbReference>
<dbReference type="RefSeq" id="WP_224037312.1">
    <property type="nucleotide sequence ID" value="NZ_AP024849.1"/>
</dbReference>